<sequence>MKIAVAQLRPIKGNTYSNIVKHQQLIHLAISYKADAIFFPELSISSYEPELAKALASDLGDNQFDVFQEISDHSNITIGIGMPEKTIAGIKISMFIFQPSQPRKAYSKQQLHSDELAYFVKGEKQSIITIDHVKIAPAICYESLQPSHIESAVALGAEIYMASVAKSQEGIRKAIAYYTVIAKKYSMPILVSNCIGFCDNFESAGQSCVLSKQGNVIGQLNSTDEGILIFDTKISEILIQII</sequence>
<dbReference type="Gene3D" id="3.60.110.10">
    <property type="entry name" value="Carbon-nitrogen hydrolase"/>
    <property type="match status" value="1"/>
</dbReference>
<dbReference type="SUPFAM" id="SSF56317">
    <property type="entry name" value="Carbon-nitrogen hydrolase"/>
    <property type="match status" value="1"/>
</dbReference>
<feature type="domain" description="CN hydrolase" evidence="2">
    <location>
        <begin position="1"/>
        <end position="234"/>
    </location>
</feature>
<dbReference type="PANTHER" id="PTHR43674">
    <property type="entry name" value="NITRILASE C965.09-RELATED"/>
    <property type="match status" value="1"/>
</dbReference>
<dbReference type="PROSITE" id="PS50263">
    <property type="entry name" value="CN_HYDROLASE"/>
    <property type="match status" value="1"/>
</dbReference>
<dbReference type="InterPro" id="IPR003010">
    <property type="entry name" value="C-N_Hydrolase"/>
</dbReference>
<evidence type="ECO:0000259" key="2">
    <source>
        <dbReference type="PROSITE" id="PS50263"/>
    </source>
</evidence>
<dbReference type="InterPro" id="IPR050345">
    <property type="entry name" value="Aliph_Amidase/BUP"/>
</dbReference>
<evidence type="ECO:0000313" key="3">
    <source>
        <dbReference type="EMBL" id="MDI9875999.1"/>
    </source>
</evidence>
<evidence type="ECO:0000313" key="4">
    <source>
        <dbReference type="Proteomes" id="UP001225761"/>
    </source>
</evidence>
<keyword evidence="4" id="KW-1185">Reference proteome</keyword>
<proteinExistence type="predicted"/>
<dbReference type="RefSeq" id="WP_283382411.1">
    <property type="nucleotide sequence ID" value="NZ_JASHIE010000011.1"/>
</dbReference>
<gene>
    <name evidence="3" type="ORF">QM481_15800</name>
</gene>
<dbReference type="InterPro" id="IPR036526">
    <property type="entry name" value="C-N_Hydrolase_sf"/>
</dbReference>
<evidence type="ECO:0000256" key="1">
    <source>
        <dbReference type="ARBA" id="ARBA00022801"/>
    </source>
</evidence>
<reference evidence="3 4" key="1">
    <citation type="submission" date="2023-05" db="EMBL/GenBank/DDBJ databases">
        <title>Novel species of genus Flectobacillus isolated from stream in China.</title>
        <authorList>
            <person name="Lu H."/>
        </authorList>
    </citation>
    <scope>NUCLEOTIDE SEQUENCE [LARGE SCALE GENOMIC DNA]</scope>
    <source>
        <strain evidence="3 4">LFS242W</strain>
    </source>
</reference>
<dbReference type="CDD" id="cd07197">
    <property type="entry name" value="nitrilase"/>
    <property type="match status" value="1"/>
</dbReference>
<organism evidence="3 4">
    <name type="scientific">Flectobacillus rivi</name>
    <dbReference type="NCBI Taxonomy" id="2984209"/>
    <lineage>
        <taxon>Bacteria</taxon>
        <taxon>Pseudomonadati</taxon>
        <taxon>Bacteroidota</taxon>
        <taxon>Cytophagia</taxon>
        <taxon>Cytophagales</taxon>
        <taxon>Flectobacillaceae</taxon>
        <taxon>Flectobacillus</taxon>
    </lineage>
</organism>
<dbReference type="EMBL" id="JASHIE010000011">
    <property type="protein sequence ID" value="MDI9875999.1"/>
    <property type="molecule type" value="Genomic_DNA"/>
</dbReference>
<name>A0ABT6Z4H0_9BACT</name>
<dbReference type="GO" id="GO:0016787">
    <property type="term" value="F:hydrolase activity"/>
    <property type="evidence" value="ECO:0007669"/>
    <property type="project" value="UniProtKB-KW"/>
</dbReference>
<accession>A0ABT6Z4H0</accession>
<comment type="caution">
    <text evidence="3">The sequence shown here is derived from an EMBL/GenBank/DDBJ whole genome shotgun (WGS) entry which is preliminary data.</text>
</comment>
<dbReference type="Proteomes" id="UP001225761">
    <property type="component" value="Unassembled WGS sequence"/>
</dbReference>
<keyword evidence="1 3" id="KW-0378">Hydrolase</keyword>
<protein>
    <submittedName>
        <fullName evidence="3">Carbon-nitrogen hydrolase family protein</fullName>
    </submittedName>
</protein>
<dbReference type="PANTHER" id="PTHR43674:SF2">
    <property type="entry name" value="BETA-UREIDOPROPIONASE"/>
    <property type="match status" value="1"/>
</dbReference>
<dbReference type="Pfam" id="PF00795">
    <property type="entry name" value="CN_hydrolase"/>
    <property type="match status" value="1"/>
</dbReference>